<evidence type="ECO:0000313" key="2">
    <source>
        <dbReference type="EMBL" id="GAJ10198.1"/>
    </source>
</evidence>
<protein>
    <submittedName>
        <fullName evidence="2">Uncharacterized protein</fullName>
    </submittedName>
</protein>
<accession>X1TXZ8</accession>
<name>X1TXZ8_9ZZZZ</name>
<proteinExistence type="predicted"/>
<dbReference type="EMBL" id="BARW01032158">
    <property type="protein sequence ID" value="GAJ10198.1"/>
    <property type="molecule type" value="Genomic_DNA"/>
</dbReference>
<evidence type="ECO:0000256" key="1">
    <source>
        <dbReference type="SAM" id="Phobius"/>
    </source>
</evidence>
<gene>
    <name evidence="2" type="ORF">S12H4_50963</name>
</gene>
<comment type="caution">
    <text evidence="2">The sequence shown here is derived from an EMBL/GenBank/DDBJ whole genome shotgun (WGS) entry which is preliminary data.</text>
</comment>
<keyword evidence="1" id="KW-0812">Transmembrane</keyword>
<keyword evidence="1" id="KW-0472">Membrane</keyword>
<organism evidence="2">
    <name type="scientific">marine sediment metagenome</name>
    <dbReference type="NCBI Taxonomy" id="412755"/>
    <lineage>
        <taxon>unclassified sequences</taxon>
        <taxon>metagenomes</taxon>
        <taxon>ecological metagenomes</taxon>
    </lineage>
</organism>
<feature type="transmembrane region" description="Helical" evidence="1">
    <location>
        <begin position="18"/>
        <end position="43"/>
    </location>
</feature>
<keyword evidence="1" id="KW-1133">Transmembrane helix</keyword>
<sequence>MGNILAYAGIRKDVTLEFIGWLSFVLGLVIPEPALGAILMVIARALPKTLYS</sequence>
<dbReference type="AlphaFoldDB" id="X1TXZ8"/>
<reference evidence="2" key="1">
    <citation type="journal article" date="2014" name="Front. Microbiol.">
        <title>High frequency of phylogenetically diverse reductive dehalogenase-homologous genes in deep subseafloor sedimentary metagenomes.</title>
        <authorList>
            <person name="Kawai M."/>
            <person name="Futagami T."/>
            <person name="Toyoda A."/>
            <person name="Takaki Y."/>
            <person name="Nishi S."/>
            <person name="Hori S."/>
            <person name="Arai W."/>
            <person name="Tsubouchi T."/>
            <person name="Morono Y."/>
            <person name="Uchiyama I."/>
            <person name="Ito T."/>
            <person name="Fujiyama A."/>
            <person name="Inagaki F."/>
            <person name="Takami H."/>
        </authorList>
    </citation>
    <scope>NUCLEOTIDE SEQUENCE</scope>
    <source>
        <strain evidence="2">Expedition CK06-06</strain>
    </source>
</reference>